<dbReference type="PANTHER" id="PTHR44757">
    <property type="entry name" value="DIGUANYLATE CYCLASE DGCP"/>
    <property type="match status" value="1"/>
</dbReference>
<dbReference type="SMART" id="SM00267">
    <property type="entry name" value="GGDEF"/>
    <property type="match status" value="1"/>
</dbReference>
<evidence type="ECO:0000313" key="4">
    <source>
        <dbReference type="Proteomes" id="UP001147653"/>
    </source>
</evidence>
<feature type="domain" description="EAL" evidence="1">
    <location>
        <begin position="323"/>
        <end position="578"/>
    </location>
</feature>
<evidence type="ECO:0000313" key="3">
    <source>
        <dbReference type="EMBL" id="MDA0182895.1"/>
    </source>
</evidence>
<dbReference type="Gene3D" id="3.30.450.40">
    <property type="match status" value="1"/>
</dbReference>
<dbReference type="CDD" id="cd01949">
    <property type="entry name" value="GGDEF"/>
    <property type="match status" value="1"/>
</dbReference>
<sequence>MLIRAEHAAIEHDLDRLPSPQATVDGMALTRLTRLAGNLLGVPVQLVSRLVTVDTAEPTYSSHLCAHVVESGAPLIVEDSRRSPLAAIRAAKPNAYAGLPLTLRDGHTVGALCASDSTPRAWSSADLEVLGDLAAVAVDMLQTRHADRAREGRDALTGLPSRSLFAELTRNALAETARTHVTGAMLAVGLDGFRLVNDAFGHDTGDAVLVAVAQRLAAGLRGEGAVCRVGGDEFLLLCEGLDDDADGARLAERVHHELTSVPIAAGGDAILIRATVGVALADTPIPAEQLIDAALEALIRRKAGALTATGAPDPERRGRAAARLRVHHALAGAHERGEFHLAYQPLFDIRTGELASLEALLRWTHPDLGRIAPDDFVPAAERSGAIVAIGEWTIAQAARDLARWRANPATRELTVAVNLAPTQLRTAGLPGVVREALEDNGLPGGALTLEITERVLLDDRSGYARAMHRLRDLGARIALDDFGTGYSALGYLTSFPFDTIKLDRSFVAALDGDPRAEALVEAITTMATKLGLSTVAEGVETAAQLECVAQLGCDLAQGYHLARPLTATALDERASFRPGATR</sequence>
<dbReference type="Pfam" id="PF01590">
    <property type="entry name" value="GAF"/>
    <property type="match status" value="1"/>
</dbReference>
<dbReference type="Gene3D" id="3.30.70.270">
    <property type="match status" value="1"/>
</dbReference>
<proteinExistence type="predicted"/>
<dbReference type="PROSITE" id="PS50883">
    <property type="entry name" value="EAL"/>
    <property type="match status" value="1"/>
</dbReference>
<dbReference type="SUPFAM" id="SSF55073">
    <property type="entry name" value="Nucleotide cyclase"/>
    <property type="match status" value="1"/>
</dbReference>
<dbReference type="Proteomes" id="UP001147653">
    <property type="component" value="Unassembled WGS sequence"/>
</dbReference>
<dbReference type="CDD" id="cd01948">
    <property type="entry name" value="EAL"/>
    <property type="match status" value="1"/>
</dbReference>
<dbReference type="AlphaFoldDB" id="A0A9X3NDI5"/>
<dbReference type="Pfam" id="PF00563">
    <property type="entry name" value="EAL"/>
    <property type="match status" value="1"/>
</dbReference>
<dbReference type="InterPro" id="IPR003018">
    <property type="entry name" value="GAF"/>
</dbReference>
<dbReference type="InterPro" id="IPR052155">
    <property type="entry name" value="Biofilm_reg_signaling"/>
</dbReference>
<comment type="caution">
    <text evidence="3">The sequence shown here is derived from an EMBL/GenBank/DDBJ whole genome shotgun (WGS) entry which is preliminary data.</text>
</comment>
<dbReference type="PANTHER" id="PTHR44757:SF2">
    <property type="entry name" value="BIOFILM ARCHITECTURE MAINTENANCE PROTEIN MBAA"/>
    <property type="match status" value="1"/>
</dbReference>
<feature type="domain" description="GGDEF" evidence="2">
    <location>
        <begin position="181"/>
        <end position="314"/>
    </location>
</feature>
<dbReference type="PROSITE" id="PS50887">
    <property type="entry name" value="GGDEF"/>
    <property type="match status" value="1"/>
</dbReference>
<reference evidence="3" key="1">
    <citation type="submission" date="2022-10" db="EMBL/GenBank/DDBJ databases">
        <title>The WGS of Solirubrobacter phytolaccae KCTC 29190.</title>
        <authorList>
            <person name="Jiang Z."/>
        </authorList>
    </citation>
    <scope>NUCLEOTIDE SEQUENCE</scope>
    <source>
        <strain evidence="3">KCTC 29190</strain>
    </source>
</reference>
<organism evidence="3 4">
    <name type="scientific">Solirubrobacter phytolaccae</name>
    <dbReference type="NCBI Taxonomy" id="1404360"/>
    <lineage>
        <taxon>Bacteria</taxon>
        <taxon>Bacillati</taxon>
        <taxon>Actinomycetota</taxon>
        <taxon>Thermoleophilia</taxon>
        <taxon>Solirubrobacterales</taxon>
        <taxon>Solirubrobacteraceae</taxon>
        <taxon>Solirubrobacter</taxon>
    </lineage>
</organism>
<dbReference type="Gene3D" id="3.20.20.450">
    <property type="entry name" value="EAL domain"/>
    <property type="match status" value="1"/>
</dbReference>
<accession>A0A9X3NDI5</accession>
<dbReference type="SMART" id="SM00052">
    <property type="entry name" value="EAL"/>
    <property type="match status" value="1"/>
</dbReference>
<evidence type="ECO:0000259" key="1">
    <source>
        <dbReference type="PROSITE" id="PS50883"/>
    </source>
</evidence>
<dbReference type="InterPro" id="IPR029787">
    <property type="entry name" value="Nucleotide_cyclase"/>
</dbReference>
<dbReference type="EMBL" id="JAPDDP010000043">
    <property type="protein sequence ID" value="MDA0182895.1"/>
    <property type="molecule type" value="Genomic_DNA"/>
</dbReference>
<dbReference type="InterPro" id="IPR043128">
    <property type="entry name" value="Rev_trsase/Diguanyl_cyclase"/>
</dbReference>
<protein>
    <submittedName>
        <fullName evidence="3">EAL domain-containing protein</fullName>
    </submittedName>
</protein>
<dbReference type="RefSeq" id="WP_270027278.1">
    <property type="nucleotide sequence ID" value="NZ_JAPDDP010000043.1"/>
</dbReference>
<dbReference type="InterPro" id="IPR001633">
    <property type="entry name" value="EAL_dom"/>
</dbReference>
<dbReference type="InterPro" id="IPR035919">
    <property type="entry name" value="EAL_sf"/>
</dbReference>
<keyword evidence="4" id="KW-1185">Reference proteome</keyword>
<dbReference type="InterPro" id="IPR000160">
    <property type="entry name" value="GGDEF_dom"/>
</dbReference>
<dbReference type="NCBIfam" id="TIGR00254">
    <property type="entry name" value="GGDEF"/>
    <property type="match status" value="1"/>
</dbReference>
<dbReference type="SUPFAM" id="SSF55781">
    <property type="entry name" value="GAF domain-like"/>
    <property type="match status" value="1"/>
</dbReference>
<dbReference type="InterPro" id="IPR029016">
    <property type="entry name" value="GAF-like_dom_sf"/>
</dbReference>
<name>A0A9X3NDI5_9ACTN</name>
<gene>
    <name evidence="3" type="ORF">OJ997_21465</name>
</gene>
<dbReference type="SUPFAM" id="SSF141868">
    <property type="entry name" value="EAL domain-like"/>
    <property type="match status" value="1"/>
</dbReference>
<dbReference type="Pfam" id="PF00990">
    <property type="entry name" value="GGDEF"/>
    <property type="match status" value="1"/>
</dbReference>
<evidence type="ECO:0000259" key="2">
    <source>
        <dbReference type="PROSITE" id="PS50887"/>
    </source>
</evidence>